<sequence length="582" mass="64139">MGVVAMEILWSLCLVVVLVSVHPAKARRGLQVQGLSCVNDFVNNVSCTWNSSHIEPGIDCWIFGEKKSWVMGDTGAFQQLPMIRSCKLKQLGSSVQGCSFVFENKAFSCSEVMSSIRVECNGTAVDSLTKYEPCYHIKMHPPGAANVSINDSWISWTPGSPRSNLFILFEFELEIKQNHQKWKEATTLPTDRQGERIPDWARKAGHYEARVRVKPSEMYPNSHWSDWSPVASWVIVGDMTPALEDKVPPLDQTRFNQATYLVIVISLSLSFSLIVILIVCLRSCMRKGLFKRKPVPNPSKYFHTLHSVHGGNIKKWLNPQTASESFFIAQPCDQISPVEVFDVWDVVRSTTPSSTTTALLHCHSGCASSGLGSSGVVEHSSSSSSSPCFSNMGYFYPSYPSTSLRIDPSPDYFTYRDDFLDSHNLQLSLCPFLAGSSTYEGLHCPKREHNMEPHSPDSGFGVGKEDQADFEEDVDVGQEEVSGDHHDSPLLIFPLQLPSWMCPPSSPPPACPPSSCPPPCHPPSLPQVHPDQDVPVVAPSGSYVSLPVGGAMCRSSSMPVEAGKTGYLTLKDLQTTYSNKSI</sequence>
<reference evidence="12" key="3">
    <citation type="submission" date="2025-09" db="UniProtKB">
        <authorList>
            <consortium name="Ensembl"/>
        </authorList>
    </citation>
    <scope>IDENTIFICATION</scope>
</reference>
<keyword evidence="13" id="KW-1185">Reference proteome</keyword>
<dbReference type="GO" id="GO:0016064">
    <property type="term" value="P:immunoglobulin mediated immune response"/>
    <property type="evidence" value="ECO:0007669"/>
    <property type="project" value="TreeGrafter"/>
</dbReference>
<dbReference type="InParanoid" id="A0A667YN58"/>
<evidence type="ECO:0000256" key="10">
    <source>
        <dbReference type="SAM" id="SignalP"/>
    </source>
</evidence>
<protein>
    <submittedName>
        <fullName evidence="12">Interleukin 2 receptor, beta</fullName>
    </submittedName>
</protein>
<evidence type="ECO:0000256" key="8">
    <source>
        <dbReference type="ARBA" id="ARBA00023170"/>
    </source>
</evidence>
<name>A0A667YN58_9TELE</name>
<keyword evidence="6 9" id="KW-0472">Membrane</keyword>
<organism evidence="12 13">
    <name type="scientific">Myripristis murdjan</name>
    <name type="common">pinecone soldierfish</name>
    <dbReference type="NCBI Taxonomy" id="586833"/>
    <lineage>
        <taxon>Eukaryota</taxon>
        <taxon>Metazoa</taxon>
        <taxon>Chordata</taxon>
        <taxon>Craniata</taxon>
        <taxon>Vertebrata</taxon>
        <taxon>Euteleostomi</taxon>
        <taxon>Actinopterygii</taxon>
        <taxon>Neopterygii</taxon>
        <taxon>Teleostei</taxon>
        <taxon>Neoteleostei</taxon>
        <taxon>Acanthomorphata</taxon>
        <taxon>Holocentriformes</taxon>
        <taxon>Holocentridae</taxon>
        <taxon>Myripristis</taxon>
    </lineage>
</organism>
<dbReference type="GeneTree" id="ENSGT00510000049239"/>
<evidence type="ECO:0000259" key="11">
    <source>
        <dbReference type="Pfam" id="PF18707"/>
    </source>
</evidence>
<evidence type="ECO:0000256" key="5">
    <source>
        <dbReference type="ARBA" id="ARBA00022989"/>
    </source>
</evidence>
<dbReference type="Pfam" id="PF18707">
    <property type="entry name" value="IL2RB_N1"/>
    <property type="match status" value="1"/>
</dbReference>
<evidence type="ECO:0000256" key="9">
    <source>
        <dbReference type="SAM" id="Phobius"/>
    </source>
</evidence>
<reference evidence="12" key="2">
    <citation type="submission" date="2025-08" db="UniProtKB">
        <authorList>
            <consortium name="Ensembl"/>
        </authorList>
    </citation>
    <scope>IDENTIFICATION</scope>
</reference>
<evidence type="ECO:0000256" key="1">
    <source>
        <dbReference type="ARBA" id="ARBA00004167"/>
    </source>
</evidence>
<proteinExistence type="inferred from homology"/>
<accession>A0A667YN58</accession>
<dbReference type="InterPro" id="IPR013783">
    <property type="entry name" value="Ig-like_fold"/>
</dbReference>
<feature type="domain" description="Interleukin-2 receptor subunit beta N-terminal" evidence="11">
    <location>
        <begin position="34"/>
        <end position="121"/>
    </location>
</feature>
<keyword evidence="3 9" id="KW-0812">Transmembrane</keyword>
<reference evidence="12" key="1">
    <citation type="submission" date="2019-06" db="EMBL/GenBank/DDBJ databases">
        <authorList>
            <consortium name="Wellcome Sanger Institute Data Sharing"/>
        </authorList>
    </citation>
    <scope>NUCLEOTIDE SEQUENCE [LARGE SCALE GENOMIC DNA]</scope>
</reference>
<dbReference type="SUPFAM" id="SSF49265">
    <property type="entry name" value="Fibronectin type III"/>
    <property type="match status" value="1"/>
</dbReference>
<dbReference type="GO" id="GO:0009897">
    <property type="term" value="C:external side of plasma membrane"/>
    <property type="evidence" value="ECO:0007669"/>
    <property type="project" value="TreeGrafter"/>
</dbReference>
<gene>
    <name evidence="12" type="primary">il2rb</name>
</gene>
<dbReference type="PANTHER" id="PTHR23037:SF22">
    <property type="entry name" value="CYTOKINE RECEPTOR COMMON SUBUNIT BETA"/>
    <property type="match status" value="1"/>
</dbReference>
<feature type="chain" id="PRO_5025404107" evidence="10">
    <location>
        <begin position="27"/>
        <end position="582"/>
    </location>
</feature>
<evidence type="ECO:0000256" key="4">
    <source>
        <dbReference type="ARBA" id="ARBA00022729"/>
    </source>
</evidence>
<comment type="subcellular location">
    <subcellularLocation>
        <location evidence="1">Membrane</location>
        <topology evidence="1">Single-pass membrane protein</topology>
    </subcellularLocation>
</comment>
<evidence type="ECO:0000256" key="3">
    <source>
        <dbReference type="ARBA" id="ARBA00022692"/>
    </source>
</evidence>
<feature type="signal peptide" evidence="10">
    <location>
        <begin position="1"/>
        <end position="26"/>
    </location>
</feature>
<dbReference type="AlphaFoldDB" id="A0A667YN58"/>
<keyword evidence="8" id="KW-0675">Receptor</keyword>
<keyword evidence="5 9" id="KW-1133">Transmembrane helix</keyword>
<dbReference type="InterPro" id="IPR040951">
    <property type="entry name" value="IL2RB_N1"/>
</dbReference>
<feature type="transmembrane region" description="Helical" evidence="9">
    <location>
        <begin position="258"/>
        <end position="281"/>
    </location>
</feature>
<dbReference type="InterPro" id="IPR036116">
    <property type="entry name" value="FN3_sf"/>
</dbReference>
<dbReference type="Proteomes" id="UP000472263">
    <property type="component" value="Chromosome 8"/>
</dbReference>
<dbReference type="OrthoDB" id="9419853at2759"/>
<evidence type="ECO:0000313" key="13">
    <source>
        <dbReference type="Proteomes" id="UP000472263"/>
    </source>
</evidence>
<keyword evidence="4 10" id="KW-0732">Signal</keyword>
<dbReference type="PANTHER" id="PTHR23037">
    <property type="entry name" value="CYTOKINE RECEPTOR"/>
    <property type="match status" value="1"/>
</dbReference>
<keyword evidence="7" id="KW-1015">Disulfide bond</keyword>
<evidence type="ECO:0000256" key="6">
    <source>
        <dbReference type="ARBA" id="ARBA00023136"/>
    </source>
</evidence>
<evidence type="ECO:0000256" key="2">
    <source>
        <dbReference type="ARBA" id="ARBA00008280"/>
    </source>
</evidence>
<evidence type="ECO:0000256" key="7">
    <source>
        <dbReference type="ARBA" id="ARBA00023157"/>
    </source>
</evidence>
<evidence type="ECO:0000313" key="12">
    <source>
        <dbReference type="Ensembl" id="ENSMMDP00005022606.1"/>
    </source>
</evidence>
<comment type="similarity">
    <text evidence="2">Belongs to the type I cytokine receptor family. Type 4 subfamily.</text>
</comment>
<dbReference type="Gene3D" id="2.60.40.10">
    <property type="entry name" value="Immunoglobulins"/>
    <property type="match status" value="2"/>
</dbReference>
<dbReference type="GO" id="GO:0004896">
    <property type="term" value="F:cytokine receptor activity"/>
    <property type="evidence" value="ECO:0007669"/>
    <property type="project" value="TreeGrafter"/>
</dbReference>
<dbReference type="Ensembl" id="ENSMMDT00005023104.1">
    <property type="protein sequence ID" value="ENSMMDP00005022606.1"/>
    <property type="gene ID" value="ENSMMDG00005010957.1"/>
</dbReference>